<dbReference type="EMBL" id="JADZGI010000001">
    <property type="protein sequence ID" value="MBH0111847.1"/>
    <property type="molecule type" value="Genomic_DNA"/>
</dbReference>
<dbReference type="GO" id="GO:0008381">
    <property type="term" value="F:mechanosensitive monoatomic ion channel activity"/>
    <property type="evidence" value="ECO:0007669"/>
    <property type="project" value="InterPro"/>
</dbReference>
<name>A0A931MJI3_9SPHN</name>
<evidence type="ECO:0000313" key="9">
    <source>
        <dbReference type="EMBL" id="MBH0111847.1"/>
    </source>
</evidence>
<sequence length="467" mass="49287">MFLALVAQPAAAQLEAALGSQADSASTATDAEQAGADQVISDRQDAGADERMAMRIRGIFSELPAFNDVKVTVRQGVVTLTGTVPENSDIARAEAIAGRVSGVVTVDSALQRDLSIAAGADTLGSLQEQFRQFALILPLVGIALAVAFGIGLLGYALAGLTAVWHRIAPNSFLAELIASAIRFAFVVAGLIVALNLVGAETLLGAVLGGAGLVGLALGFALRDTIENYVASLMLSVRQPFLPNDHVVIDSYEGRVIRLTSRATILMTLDGNHLRIPNSQVFKAVILNYTRNPQRRFQFDLGVDADDDALAARRLGRETLAGLAFVLDDPGPDARILEVGDSNVVIRFLGWIDQEQSDWFKAQSLAIIAVKTALEDAGFGLPEPIYRLRFDPRSAALPYPGAAQTSEASSPDEAGEARLRGEKGAPARVAPGAEDVRPADGIRDMVEAERAASGSGKADLLDEGRPVE</sequence>
<dbReference type="SUPFAM" id="SSF50182">
    <property type="entry name" value="Sm-like ribonucleoproteins"/>
    <property type="match status" value="1"/>
</dbReference>
<feature type="region of interest" description="Disordered" evidence="7">
    <location>
        <begin position="397"/>
        <end position="467"/>
    </location>
</feature>
<feature type="compositionally biased region" description="Basic and acidic residues" evidence="7">
    <location>
        <begin position="414"/>
        <end position="424"/>
    </location>
</feature>
<keyword evidence="6" id="KW-0406">Ion transport</keyword>
<dbReference type="Gene3D" id="1.10.287.1260">
    <property type="match status" value="1"/>
</dbReference>
<dbReference type="GO" id="GO:0005886">
    <property type="term" value="C:plasma membrane"/>
    <property type="evidence" value="ECO:0007669"/>
    <property type="project" value="UniProtKB-SubCell"/>
</dbReference>
<keyword evidence="5 6" id="KW-0472">Membrane</keyword>
<feature type="transmembrane region" description="Helical" evidence="6">
    <location>
        <begin position="135"/>
        <end position="160"/>
    </location>
</feature>
<dbReference type="InterPro" id="IPR006685">
    <property type="entry name" value="MscS_channel_2nd"/>
</dbReference>
<dbReference type="InterPro" id="IPR023408">
    <property type="entry name" value="MscS_beta-dom_sf"/>
</dbReference>
<dbReference type="Proteomes" id="UP000617634">
    <property type="component" value="Unassembled WGS sequence"/>
</dbReference>
<keyword evidence="6" id="KW-0997">Cell inner membrane</keyword>
<evidence type="ECO:0000256" key="1">
    <source>
        <dbReference type="ARBA" id="ARBA00004651"/>
    </source>
</evidence>
<comment type="caution">
    <text evidence="6">Lacks conserved residue(s) required for the propagation of feature annotation.</text>
</comment>
<keyword evidence="3 6" id="KW-0812">Transmembrane</keyword>
<evidence type="ECO:0000256" key="4">
    <source>
        <dbReference type="ARBA" id="ARBA00022989"/>
    </source>
</evidence>
<dbReference type="Pfam" id="PF04972">
    <property type="entry name" value="BON"/>
    <property type="match status" value="1"/>
</dbReference>
<dbReference type="SMART" id="SM00749">
    <property type="entry name" value="BON"/>
    <property type="match status" value="1"/>
</dbReference>
<feature type="domain" description="BON" evidence="8">
    <location>
        <begin position="48"/>
        <end position="118"/>
    </location>
</feature>
<comment type="function">
    <text evidence="6">Mechanosensitive channel that participates in the regulation of osmotic pressure changes within the cell, opening in response to stretch forces in the membrane lipid bilayer, without the need for other proteins. Contributes to normal resistance to hypoosmotic shock. Forms an ion channel of 1.0 nanosiemens conductance with a slight preference for anions.</text>
</comment>
<feature type="transmembrane region" description="Helical" evidence="6">
    <location>
        <begin position="172"/>
        <end position="196"/>
    </location>
</feature>
<keyword evidence="6" id="KW-0407">Ion channel</keyword>
<keyword evidence="6" id="KW-0813">Transport</keyword>
<evidence type="ECO:0000256" key="3">
    <source>
        <dbReference type="ARBA" id="ARBA00022692"/>
    </source>
</evidence>
<evidence type="ECO:0000256" key="5">
    <source>
        <dbReference type="ARBA" id="ARBA00023136"/>
    </source>
</evidence>
<dbReference type="InterPro" id="IPR007055">
    <property type="entry name" value="BON_dom"/>
</dbReference>
<dbReference type="PANTHER" id="PTHR30221:SF1">
    <property type="entry name" value="SMALL-CONDUCTANCE MECHANOSENSITIVE CHANNEL"/>
    <property type="match status" value="1"/>
</dbReference>
<comment type="subcellular location">
    <subcellularLocation>
        <location evidence="6">Cell inner membrane</location>
        <topology evidence="6">Multi-pass membrane protein</topology>
    </subcellularLocation>
    <subcellularLocation>
        <location evidence="1">Cell membrane</location>
        <topology evidence="1">Multi-pass membrane protein</topology>
    </subcellularLocation>
</comment>
<comment type="subunit">
    <text evidence="6">Homoheptamer.</text>
</comment>
<evidence type="ECO:0000256" key="2">
    <source>
        <dbReference type="ARBA" id="ARBA00022475"/>
    </source>
</evidence>
<evidence type="ECO:0000256" key="6">
    <source>
        <dbReference type="RuleBase" id="RU369025"/>
    </source>
</evidence>
<comment type="caution">
    <text evidence="9">The sequence shown here is derived from an EMBL/GenBank/DDBJ whole genome shotgun (WGS) entry which is preliminary data.</text>
</comment>
<dbReference type="InterPro" id="IPR045275">
    <property type="entry name" value="MscS_archaea/bacteria_type"/>
</dbReference>
<dbReference type="Gene3D" id="2.30.30.60">
    <property type="match status" value="1"/>
</dbReference>
<dbReference type="InterPro" id="IPR011066">
    <property type="entry name" value="MscS_channel_C_sf"/>
</dbReference>
<feature type="compositionally biased region" description="Low complexity" evidence="7">
    <location>
        <begin position="25"/>
        <end position="34"/>
    </location>
</feature>
<feature type="transmembrane region" description="Helical" evidence="6">
    <location>
        <begin position="202"/>
        <end position="221"/>
    </location>
</feature>
<dbReference type="PROSITE" id="PS50914">
    <property type="entry name" value="BON"/>
    <property type="match status" value="1"/>
</dbReference>
<dbReference type="AlphaFoldDB" id="A0A931MJI3"/>
<dbReference type="Pfam" id="PF00924">
    <property type="entry name" value="MS_channel_2nd"/>
    <property type="match status" value="1"/>
</dbReference>
<proteinExistence type="inferred from homology"/>
<evidence type="ECO:0000313" key="10">
    <source>
        <dbReference type="Proteomes" id="UP000617634"/>
    </source>
</evidence>
<dbReference type="InterPro" id="IPR010920">
    <property type="entry name" value="LSM_dom_sf"/>
</dbReference>
<keyword evidence="10" id="KW-1185">Reference proteome</keyword>
<feature type="compositionally biased region" description="Basic and acidic residues" evidence="7">
    <location>
        <begin position="458"/>
        <end position="467"/>
    </location>
</feature>
<reference evidence="9" key="1">
    <citation type="submission" date="2020-11" db="EMBL/GenBank/DDBJ databases">
        <title>Novosphingobium aureum sp. nov., a marine bacterium isolated from sediment of a salt flat.</title>
        <authorList>
            <person name="Yoo Y."/>
            <person name="Kim J.-J."/>
        </authorList>
    </citation>
    <scope>NUCLEOTIDE SEQUENCE</scope>
    <source>
        <strain evidence="9">YJ-S2-02</strain>
    </source>
</reference>
<dbReference type="Gene3D" id="3.30.70.100">
    <property type="match status" value="1"/>
</dbReference>
<protein>
    <recommendedName>
        <fullName evidence="6">Small-conductance mechanosensitive channel</fullName>
    </recommendedName>
</protein>
<dbReference type="InterPro" id="IPR014004">
    <property type="entry name" value="Transpt-assoc_nodulatn_dom_bac"/>
</dbReference>
<comment type="similarity">
    <text evidence="6">Belongs to the MscS (TC 1.A.23) family.</text>
</comment>
<evidence type="ECO:0000259" key="8">
    <source>
        <dbReference type="PROSITE" id="PS50914"/>
    </source>
</evidence>
<dbReference type="SUPFAM" id="SSF82689">
    <property type="entry name" value="Mechanosensitive channel protein MscS (YggB), C-terminal domain"/>
    <property type="match status" value="1"/>
</dbReference>
<feature type="region of interest" description="Disordered" evidence="7">
    <location>
        <begin position="25"/>
        <end position="45"/>
    </location>
</feature>
<keyword evidence="2" id="KW-1003">Cell membrane</keyword>
<keyword evidence="4 6" id="KW-1133">Transmembrane helix</keyword>
<dbReference type="PANTHER" id="PTHR30221">
    <property type="entry name" value="SMALL-CONDUCTANCE MECHANOSENSITIVE CHANNEL"/>
    <property type="match status" value="1"/>
</dbReference>
<gene>
    <name evidence="9" type="ORF">I5E68_02635</name>
</gene>
<organism evidence="9 10">
    <name type="scientific">Novosphingobium aureum</name>
    <dbReference type="NCBI Taxonomy" id="2792964"/>
    <lineage>
        <taxon>Bacteria</taxon>
        <taxon>Pseudomonadati</taxon>
        <taxon>Pseudomonadota</taxon>
        <taxon>Alphaproteobacteria</taxon>
        <taxon>Sphingomonadales</taxon>
        <taxon>Sphingomonadaceae</taxon>
        <taxon>Novosphingobium</taxon>
    </lineage>
</organism>
<feature type="compositionally biased region" description="Basic and acidic residues" evidence="7">
    <location>
        <begin position="433"/>
        <end position="449"/>
    </location>
</feature>
<evidence type="ECO:0000256" key="7">
    <source>
        <dbReference type="SAM" id="MobiDB-lite"/>
    </source>
</evidence>
<dbReference type="Gene3D" id="3.30.1340.30">
    <property type="match status" value="1"/>
</dbReference>
<accession>A0A931MJI3</accession>